<dbReference type="GO" id="GO:0016491">
    <property type="term" value="F:oxidoreductase activity"/>
    <property type="evidence" value="ECO:0007669"/>
    <property type="project" value="InterPro"/>
</dbReference>
<dbReference type="InterPro" id="IPR050553">
    <property type="entry name" value="Thioredoxin_ResA/DsbE_sf"/>
</dbReference>
<reference evidence="2 3" key="1">
    <citation type="submission" date="2014-04" db="EMBL/GenBank/DDBJ databases">
        <title>Draft genome sequence of Hydrogenovibrio marinus MH-110, a model organism for aerobic H2 metabolism.</title>
        <authorList>
            <person name="Cha H.J."/>
            <person name="Jo B.H."/>
            <person name="Hwang B.H."/>
        </authorList>
    </citation>
    <scope>NUCLEOTIDE SEQUENCE [LARGE SCALE GENOMIC DNA]</scope>
    <source>
        <strain evidence="2 3">MH-110</strain>
    </source>
</reference>
<dbReference type="InterPro" id="IPR036249">
    <property type="entry name" value="Thioredoxin-like_sf"/>
</dbReference>
<dbReference type="Gene3D" id="3.40.30.10">
    <property type="entry name" value="Glutaredoxin"/>
    <property type="match status" value="1"/>
</dbReference>
<evidence type="ECO:0000313" key="2">
    <source>
        <dbReference type="EMBL" id="KDN96609.1"/>
    </source>
</evidence>
<evidence type="ECO:0000259" key="1">
    <source>
        <dbReference type="PROSITE" id="PS51352"/>
    </source>
</evidence>
<dbReference type="SUPFAM" id="SSF52833">
    <property type="entry name" value="Thioredoxin-like"/>
    <property type="match status" value="1"/>
</dbReference>
<dbReference type="CDD" id="cd02966">
    <property type="entry name" value="TlpA_like_family"/>
    <property type="match status" value="1"/>
</dbReference>
<dbReference type="InterPro" id="IPR013766">
    <property type="entry name" value="Thioredoxin_domain"/>
</dbReference>
<dbReference type="InterPro" id="IPR013740">
    <property type="entry name" value="Redoxin"/>
</dbReference>
<dbReference type="PANTHER" id="PTHR42852:SF18">
    <property type="entry name" value="CHROMOSOME UNDETERMINED SCAFFOLD_47, WHOLE GENOME SHOTGUN SEQUENCE"/>
    <property type="match status" value="1"/>
</dbReference>
<gene>
    <name evidence="2" type="ORF">EI16_10170</name>
</gene>
<dbReference type="PANTHER" id="PTHR42852">
    <property type="entry name" value="THIOL:DISULFIDE INTERCHANGE PROTEIN DSBE"/>
    <property type="match status" value="1"/>
</dbReference>
<dbReference type="Pfam" id="PF08534">
    <property type="entry name" value="Redoxin"/>
    <property type="match status" value="1"/>
</dbReference>
<dbReference type="RefSeq" id="WP_029913121.1">
    <property type="nucleotide sequence ID" value="NZ_AP020335.1"/>
</dbReference>
<dbReference type="STRING" id="28885.EI16_10170"/>
<feature type="domain" description="Thioredoxin" evidence="1">
    <location>
        <begin position="26"/>
        <end position="164"/>
    </location>
</feature>
<accession>A0A066ZWF7</accession>
<dbReference type="EMBL" id="JMIU01000001">
    <property type="protein sequence ID" value="KDN96609.1"/>
    <property type="molecule type" value="Genomic_DNA"/>
</dbReference>
<proteinExistence type="predicted"/>
<dbReference type="Proteomes" id="UP000027341">
    <property type="component" value="Unassembled WGS sequence"/>
</dbReference>
<protein>
    <submittedName>
        <fullName evidence="2">Thioredoxin</fullName>
    </submittedName>
</protein>
<name>A0A066ZWF7_HYDMR</name>
<sequence length="166" mass="18179">MNSLGSKLFSLLVVVLLAALIYVTVFSGNGQAPDIQVKTASNQTLNLSKPMKPVLVNFWATTCPGCVAEMPHLADMKKKFGDKFELVAVSMDYDPEDQVKKFMANHSYPFTYIMDKTGSMAKAFGGVMLTPTSFLIAPNGNIVYQKVGEIDYAIVNKKLAEMTPDL</sequence>
<evidence type="ECO:0000313" key="3">
    <source>
        <dbReference type="Proteomes" id="UP000027341"/>
    </source>
</evidence>
<keyword evidence="3" id="KW-1185">Reference proteome</keyword>
<dbReference type="PROSITE" id="PS51352">
    <property type="entry name" value="THIOREDOXIN_2"/>
    <property type="match status" value="1"/>
</dbReference>
<comment type="caution">
    <text evidence="2">The sequence shown here is derived from an EMBL/GenBank/DDBJ whole genome shotgun (WGS) entry which is preliminary data.</text>
</comment>
<organism evidence="2 3">
    <name type="scientific">Hydrogenovibrio marinus</name>
    <dbReference type="NCBI Taxonomy" id="28885"/>
    <lineage>
        <taxon>Bacteria</taxon>
        <taxon>Pseudomonadati</taxon>
        <taxon>Pseudomonadota</taxon>
        <taxon>Gammaproteobacteria</taxon>
        <taxon>Thiotrichales</taxon>
        <taxon>Piscirickettsiaceae</taxon>
        <taxon>Hydrogenovibrio</taxon>
    </lineage>
</organism>
<dbReference type="AlphaFoldDB" id="A0A066ZWF7"/>